<sequence length="139" mass="14794">MATTQQTGVASVPVVLAPEDPGVAEVDGSTPFPVEDPVAVLTRSVRLSLMPVPALPVGRLNEESPFVMEDKLPIDGNVPPVRELKPARPLLAVKDDSESMLGRMPDVSLLGNRLVIEDRVAVESSAVHPVSVEKSRPES</sequence>
<organism evidence="1 2">
    <name type="scientific">Phytophthora lilii</name>
    <dbReference type="NCBI Taxonomy" id="2077276"/>
    <lineage>
        <taxon>Eukaryota</taxon>
        <taxon>Sar</taxon>
        <taxon>Stramenopiles</taxon>
        <taxon>Oomycota</taxon>
        <taxon>Peronosporomycetes</taxon>
        <taxon>Peronosporales</taxon>
        <taxon>Peronosporaceae</taxon>
        <taxon>Phytophthora</taxon>
    </lineage>
</organism>
<gene>
    <name evidence="1" type="ORF">Plil01_001221500</name>
</gene>
<proteinExistence type="predicted"/>
<keyword evidence="2" id="KW-1185">Reference proteome</keyword>
<dbReference type="AlphaFoldDB" id="A0A9W6X2Y0"/>
<accession>A0A9W6X2Y0</accession>
<name>A0A9W6X2Y0_9STRA</name>
<comment type="caution">
    <text evidence="1">The sequence shown here is derived from an EMBL/GenBank/DDBJ whole genome shotgun (WGS) entry which is preliminary data.</text>
</comment>
<evidence type="ECO:0000313" key="1">
    <source>
        <dbReference type="EMBL" id="GMF28898.1"/>
    </source>
</evidence>
<evidence type="ECO:0000313" key="2">
    <source>
        <dbReference type="Proteomes" id="UP001165083"/>
    </source>
</evidence>
<reference evidence="1" key="1">
    <citation type="submission" date="2023-04" db="EMBL/GenBank/DDBJ databases">
        <title>Phytophthora lilii NBRC 32176.</title>
        <authorList>
            <person name="Ichikawa N."/>
            <person name="Sato H."/>
            <person name="Tonouchi N."/>
        </authorList>
    </citation>
    <scope>NUCLEOTIDE SEQUENCE</scope>
    <source>
        <strain evidence="1">NBRC 32176</strain>
    </source>
</reference>
<dbReference type="Proteomes" id="UP001165083">
    <property type="component" value="Unassembled WGS sequence"/>
</dbReference>
<dbReference type="EMBL" id="BSXW01000743">
    <property type="protein sequence ID" value="GMF28898.1"/>
    <property type="molecule type" value="Genomic_DNA"/>
</dbReference>
<protein>
    <submittedName>
        <fullName evidence="1">Unnamed protein product</fullName>
    </submittedName>
</protein>